<sequence>MAIDARRLGVLLAVHRAGGVVAAADLLRLTPSAVSQQIAKLELEENVQVLDRGPRGVTLTAVGLMLAEAAERIETELVEARKQIALLGPEVSGRVVIGAFQTVTRSVVAPMLTDLALTAPGIEISVHEVESVDAARGLRSGELDLVVLEHDSASARPVPKGFSETLLLDEPWRLVVPTSMAVPATVQGLKDAVWIGAEKDTAAARALARVVALTGAVQESRHAYSSYEVALALVAAGQGIALLPALALQTADLQGVDVVQVAGLGTRRIAARHRANRHEPTSAVTAVVDGLLAHVAVLDLG</sequence>
<dbReference type="GO" id="GO:0003700">
    <property type="term" value="F:DNA-binding transcription factor activity"/>
    <property type="evidence" value="ECO:0007669"/>
    <property type="project" value="InterPro"/>
</dbReference>
<evidence type="ECO:0000256" key="3">
    <source>
        <dbReference type="ARBA" id="ARBA00023125"/>
    </source>
</evidence>
<dbReference type="GO" id="GO:0000976">
    <property type="term" value="F:transcription cis-regulatory region binding"/>
    <property type="evidence" value="ECO:0007669"/>
    <property type="project" value="TreeGrafter"/>
</dbReference>
<keyword evidence="3 6" id="KW-0238">DNA-binding</keyword>
<dbReference type="AlphaFoldDB" id="A0A2A9E7C7"/>
<dbReference type="Gene3D" id="3.40.190.10">
    <property type="entry name" value="Periplasmic binding protein-like II"/>
    <property type="match status" value="2"/>
</dbReference>
<evidence type="ECO:0000313" key="7">
    <source>
        <dbReference type="Proteomes" id="UP000225548"/>
    </source>
</evidence>
<accession>A0A2A9E7C7</accession>
<dbReference type="EMBL" id="PDJG01000001">
    <property type="protein sequence ID" value="PFG34764.1"/>
    <property type="molecule type" value="Genomic_DNA"/>
</dbReference>
<name>A0A2A9E7C7_9MICO</name>
<protein>
    <submittedName>
        <fullName evidence="6">DNA-binding transcriptional LysR family regulator</fullName>
    </submittedName>
</protein>
<dbReference type="PROSITE" id="PS50931">
    <property type="entry name" value="HTH_LYSR"/>
    <property type="match status" value="1"/>
</dbReference>
<feature type="domain" description="HTH lysR-type" evidence="5">
    <location>
        <begin position="3"/>
        <end position="60"/>
    </location>
</feature>
<dbReference type="OrthoDB" id="3636008at2"/>
<gene>
    <name evidence="6" type="ORF">ATL42_2687</name>
</gene>
<keyword evidence="4" id="KW-0804">Transcription</keyword>
<evidence type="ECO:0000259" key="5">
    <source>
        <dbReference type="PROSITE" id="PS50931"/>
    </source>
</evidence>
<evidence type="ECO:0000256" key="1">
    <source>
        <dbReference type="ARBA" id="ARBA00009437"/>
    </source>
</evidence>
<comment type="similarity">
    <text evidence="1">Belongs to the LysR transcriptional regulatory family.</text>
</comment>
<dbReference type="InterPro" id="IPR036388">
    <property type="entry name" value="WH-like_DNA-bd_sf"/>
</dbReference>
<proteinExistence type="inferred from homology"/>
<dbReference type="Gene3D" id="1.10.10.10">
    <property type="entry name" value="Winged helix-like DNA-binding domain superfamily/Winged helix DNA-binding domain"/>
    <property type="match status" value="1"/>
</dbReference>
<dbReference type="Proteomes" id="UP000225548">
    <property type="component" value="Unassembled WGS sequence"/>
</dbReference>
<dbReference type="InterPro" id="IPR036390">
    <property type="entry name" value="WH_DNA-bd_sf"/>
</dbReference>
<keyword evidence="7" id="KW-1185">Reference proteome</keyword>
<keyword evidence="2" id="KW-0805">Transcription regulation</keyword>
<dbReference type="Pfam" id="PF00126">
    <property type="entry name" value="HTH_1"/>
    <property type="match status" value="1"/>
</dbReference>
<comment type="caution">
    <text evidence="6">The sequence shown here is derived from an EMBL/GenBank/DDBJ whole genome shotgun (WGS) entry which is preliminary data.</text>
</comment>
<evidence type="ECO:0000256" key="4">
    <source>
        <dbReference type="ARBA" id="ARBA00023163"/>
    </source>
</evidence>
<dbReference type="Pfam" id="PF03466">
    <property type="entry name" value="LysR_substrate"/>
    <property type="match status" value="1"/>
</dbReference>
<dbReference type="PANTHER" id="PTHR30126">
    <property type="entry name" value="HTH-TYPE TRANSCRIPTIONAL REGULATOR"/>
    <property type="match status" value="1"/>
</dbReference>
<organism evidence="6 7">
    <name type="scientific">Sanguibacter antarcticus</name>
    <dbReference type="NCBI Taxonomy" id="372484"/>
    <lineage>
        <taxon>Bacteria</taxon>
        <taxon>Bacillati</taxon>
        <taxon>Actinomycetota</taxon>
        <taxon>Actinomycetes</taxon>
        <taxon>Micrococcales</taxon>
        <taxon>Sanguibacteraceae</taxon>
        <taxon>Sanguibacter</taxon>
    </lineage>
</organism>
<dbReference type="PANTHER" id="PTHR30126:SF39">
    <property type="entry name" value="HTH-TYPE TRANSCRIPTIONAL REGULATOR CYSL"/>
    <property type="match status" value="1"/>
</dbReference>
<evidence type="ECO:0000256" key="2">
    <source>
        <dbReference type="ARBA" id="ARBA00023015"/>
    </source>
</evidence>
<dbReference type="InterPro" id="IPR005119">
    <property type="entry name" value="LysR_subst-bd"/>
</dbReference>
<reference evidence="6 7" key="1">
    <citation type="submission" date="2017-10" db="EMBL/GenBank/DDBJ databases">
        <title>Sequencing the genomes of 1000 actinobacteria strains.</title>
        <authorList>
            <person name="Klenk H.-P."/>
        </authorList>
    </citation>
    <scope>NUCLEOTIDE SEQUENCE [LARGE SCALE GENOMIC DNA]</scope>
    <source>
        <strain evidence="6 7">DSM 18966</strain>
    </source>
</reference>
<dbReference type="SUPFAM" id="SSF53850">
    <property type="entry name" value="Periplasmic binding protein-like II"/>
    <property type="match status" value="1"/>
</dbReference>
<dbReference type="RefSeq" id="WP_098455747.1">
    <property type="nucleotide sequence ID" value="NZ_PDJG01000001.1"/>
</dbReference>
<dbReference type="InterPro" id="IPR000847">
    <property type="entry name" value="LysR_HTH_N"/>
</dbReference>
<dbReference type="SUPFAM" id="SSF46785">
    <property type="entry name" value="Winged helix' DNA-binding domain"/>
    <property type="match status" value="1"/>
</dbReference>
<evidence type="ECO:0000313" key="6">
    <source>
        <dbReference type="EMBL" id="PFG34764.1"/>
    </source>
</evidence>